<sequence length="613" mass="70925">MKKKLSYWQKRYLKTKQLQLSKAVAYEKEYAKRLKETQKLIEQEIDSWCKKYAKKDGTIDPIDAKKLLKGSELKDFKYSLAEWERMAKQGGFNHEMDLEYYRSRVSRLQALQLQVTGLMGKQTSGDVKSLEGLLKGSYNDTYYRNIYNSQAVKGKFSSNFAHVDDKKLNAVIHSGWKGSNFSTRLWGNATHTLPKTLSETLFRGIALGYGPDRLTQMARVKLKDFSENQIHRLVTTEAAHIVEQATLDSYKEIGLEKYEYLATLESHTCEVCGKLDGQVMEVSKQETGTNYPPIHPYCRCTTVPWDKWFEENDIKRWSRNNETGKGEFIEDMSYSKWKEDVFDKPKQTEDGIMKVKRTPVDEIKIFMSGIDMKKASHEDLTMLGSLVNNHFDVSGNIGNKDKLKEIFSNFREIGGEVPKDGWAKGSGKEAKRRISEAFSYYPKEWAEYAYINGKGIYTKDTKRGFFSEHGIKGRTWRSGIADNAVSIMLSKGSRTVNYHEIGHYVEYFNPEALRMSKLFLEYRTKDEKEISMSDILYWYGQNERTKKDNFISPYIGRTYKNATEILSMGLESLFEPQDGHVFSQSSREATKVRRKITDDVEYLNFIIGMYLKG</sequence>
<evidence type="ECO:0000313" key="2">
    <source>
        <dbReference type="EMBL" id="GFO52846.1"/>
    </source>
</evidence>
<proteinExistence type="predicted"/>
<feature type="domain" description="Phage head morphogenesis" evidence="1">
    <location>
        <begin position="197"/>
        <end position="302"/>
    </location>
</feature>
<dbReference type="RefSeq" id="WP_176490774.1">
    <property type="nucleotide sequence ID" value="NZ_BLXU01000018.1"/>
</dbReference>
<dbReference type="InterPro" id="IPR006528">
    <property type="entry name" value="Phage_head_morphogenesis_dom"/>
</dbReference>
<reference evidence="2 3" key="1">
    <citation type="submission" date="2020-06" db="EMBL/GenBank/DDBJ databases">
        <title>Draft genome sequence of Lactic acid bacteria from Okinawan-style tofu.</title>
        <authorList>
            <person name="Takara I."/>
            <person name="Ikematsu S."/>
        </authorList>
    </citation>
    <scope>NUCLEOTIDE SEQUENCE [LARGE SCALE GENOMIC DNA]</scope>
    <source>
        <strain evidence="3">lg38</strain>
    </source>
</reference>
<dbReference type="AlphaFoldDB" id="A0A6L2ZYB9"/>
<dbReference type="NCBIfam" id="TIGR01641">
    <property type="entry name" value="phageSPP1_gp7"/>
    <property type="match status" value="1"/>
</dbReference>
<dbReference type="Pfam" id="PF04233">
    <property type="entry name" value="Phage_Mu_F"/>
    <property type="match status" value="1"/>
</dbReference>
<evidence type="ECO:0000313" key="3">
    <source>
        <dbReference type="Proteomes" id="UP000504756"/>
    </source>
</evidence>
<dbReference type="Proteomes" id="UP000504756">
    <property type="component" value="Unassembled WGS sequence"/>
</dbReference>
<name>A0A6L2ZYB9_9LACT</name>
<evidence type="ECO:0000259" key="1">
    <source>
        <dbReference type="Pfam" id="PF04233"/>
    </source>
</evidence>
<accession>A0A6L2ZYB9</accession>
<comment type="caution">
    <text evidence="2">The sequence shown here is derived from an EMBL/GenBank/DDBJ whole genome shotgun (WGS) entry which is preliminary data.</text>
</comment>
<dbReference type="EMBL" id="BLXU01000018">
    <property type="protein sequence ID" value="GFO52846.1"/>
    <property type="molecule type" value="Genomic_DNA"/>
</dbReference>
<organism evidence="2 3">
    <name type="scientific">Lactococcus garvieae</name>
    <dbReference type="NCBI Taxonomy" id="1363"/>
    <lineage>
        <taxon>Bacteria</taxon>
        <taxon>Bacillati</taxon>
        <taxon>Bacillota</taxon>
        <taxon>Bacilli</taxon>
        <taxon>Lactobacillales</taxon>
        <taxon>Streptococcaceae</taxon>
        <taxon>Lactococcus</taxon>
    </lineage>
</organism>
<protein>
    <recommendedName>
        <fullName evidence="1">Phage head morphogenesis domain-containing protein</fullName>
    </recommendedName>
</protein>
<gene>
    <name evidence="2" type="ORF">ikelab_21210</name>
</gene>